<keyword evidence="4" id="KW-1185">Reference proteome</keyword>
<evidence type="ECO:0000313" key="5">
    <source>
        <dbReference type="RefSeq" id="XP_033581742.1"/>
    </source>
</evidence>
<feature type="region of interest" description="Disordered" evidence="2">
    <location>
        <begin position="441"/>
        <end position="488"/>
    </location>
</feature>
<reference evidence="5" key="2">
    <citation type="submission" date="2020-04" db="EMBL/GenBank/DDBJ databases">
        <authorList>
            <consortium name="NCBI Genome Project"/>
        </authorList>
    </citation>
    <scope>NUCLEOTIDE SEQUENCE</scope>
    <source>
        <strain evidence="5">CBS 304.34</strain>
    </source>
</reference>
<dbReference type="OrthoDB" id="5342758at2759"/>
<organism evidence="3">
    <name type="scientific">Mytilinidion resinicola</name>
    <dbReference type="NCBI Taxonomy" id="574789"/>
    <lineage>
        <taxon>Eukaryota</taxon>
        <taxon>Fungi</taxon>
        <taxon>Dikarya</taxon>
        <taxon>Ascomycota</taxon>
        <taxon>Pezizomycotina</taxon>
        <taxon>Dothideomycetes</taxon>
        <taxon>Pleosporomycetidae</taxon>
        <taxon>Mytilinidiales</taxon>
        <taxon>Mytilinidiaceae</taxon>
        <taxon>Mytilinidion</taxon>
    </lineage>
</organism>
<dbReference type="EMBL" id="MU003694">
    <property type="protein sequence ID" value="KAF2814778.1"/>
    <property type="molecule type" value="Genomic_DNA"/>
</dbReference>
<feature type="compositionally biased region" description="Low complexity" evidence="2">
    <location>
        <begin position="1"/>
        <end position="23"/>
    </location>
</feature>
<dbReference type="AlphaFoldDB" id="A0A6A6Z1U8"/>
<evidence type="ECO:0000313" key="3">
    <source>
        <dbReference type="EMBL" id="KAF2814778.1"/>
    </source>
</evidence>
<dbReference type="RefSeq" id="XP_033581742.1">
    <property type="nucleotide sequence ID" value="XM_033724157.1"/>
</dbReference>
<protein>
    <submittedName>
        <fullName evidence="3 5">Uncharacterized protein</fullName>
    </submittedName>
</protein>
<name>A0A6A6Z1U8_9PEZI</name>
<evidence type="ECO:0000313" key="4">
    <source>
        <dbReference type="Proteomes" id="UP000504636"/>
    </source>
</evidence>
<feature type="coiled-coil region" evidence="1">
    <location>
        <begin position="178"/>
        <end position="231"/>
    </location>
</feature>
<accession>A0A6A6Z1U8</accession>
<feature type="region of interest" description="Disordered" evidence="2">
    <location>
        <begin position="1"/>
        <end position="66"/>
    </location>
</feature>
<dbReference type="GeneID" id="54465050"/>
<evidence type="ECO:0000256" key="2">
    <source>
        <dbReference type="SAM" id="MobiDB-lite"/>
    </source>
</evidence>
<reference evidence="5" key="3">
    <citation type="submission" date="2025-04" db="UniProtKB">
        <authorList>
            <consortium name="RefSeq"/>
        </authorList>
    </citation>
    <scope>IDENTIFICATION</scope>
    <source>
        <strain evidence="5">CBS 304.34</strain>
    </source>
</reference>
<feature type="compositionally biased region" description="Polar residues" evidence="2">
    <location>
        <begin position="447"/>
        <end position="464"/>
    </location>
</feature>
<reference evidence="3 5" key="1">
    <citation type="journal article" date="2020" name="Stud. Mycol.">
        <title>101 Dothideomycetes genomes: a test case for predicting lifestyles and emergence of pathogens.</title>
        <authorList>
            <person name="Haridas S."/>
            <person name="Albert R."/>
            <person name="Binder M."/>
            <person name="Bloem J."/>
            <person name="Labutti K."/>
            <person name="Salamov A."/>
            <person name="Andreopoulos B."/>
            <person name="Baker S."/>
            <person name="Barry K."/>
            <person name="Bills G."/>
            <person name="Bluhm B."/>
            <person name="Cannon C."/>
            <person name="Castanera R."/>
            <person name="Culley D."/>
            <person name="Daum C."/>
            <person name="Ezra D."/>
            <person name="Gonzalez J."/>
            <person name="Henrissat B."/>
            <person name="Kuo A."/>
            <person name="Liang C."/>
            <person name="Lipzen A."/>
            <person name="Lutzoni F."/>
            <person name="Magnuson J."/>
            <person name="Mondo S."/>
            <person name="Nolan M."/>
            <person name="Ohm R."/>
            <person name="Pangilinan J."/>
            <person name="Park H.-J."/>
            <person name="Ramirez L."/>
            <person name="Alfaro M."/>
            <person name="Sun H."/>
            <person name="Tritt A."/>
            <person name="Yoshinaga Y."/>
            <person name="Zwiers L.-H."/>
            <person name="Turgeon B."/>
            <person name="Goodwin S."/>
            <person name="Spatafora J."/>
            <person name="Crous P."/>
            <person name="Grigoriev I."/>
        </authorList>
    </citation>
    <scope>NUCLEOTIDE SEQUENCE</scope>
    <source>
        <strain evidence="3 5">CBS 304.34</strain>
    </source>
</reference>
<evidence type="ECO:0000256" key="1">
    <source>
        <dbReference type="SAM" id="Coils"/>
    </source>
</evidence>
<proteinExistence type="predicted"/>
<keyword evidence="1" id="KW-0175">Coiled coil</keyword>
<sequence>MSLINSLLGSLSPRSSPRLRSPSEASHELPFYSPPRSPNIPSAFPPPPIASSIYVSASPPAPKDRVPDDLLAVQRKARYIEEQLQHLLDSQAEGLMAAGLGGGPPDDQISNGSSTPTVNSMRRDMASPDQRPARRKVSLTMARRGIYKRVQQMAAVKEEEAYLLDADMAKNKAVLERLNRWESKQRGIEQRIKSIENDQAGSRAQTLQAEAKTLETEIKQTEEKLWAMKARHRKILAELSETENSVEAKLSSYKTSLSLLEADVAKFLARPPSDANHSSRTSAFYSLPAKRRTLAMARDHWEEERTRLEENWQEVDMDREALEEGAILWQDVFKRITDFEAHLQEEMQGLGRGRTSSRDSPDTANTGLKALITQMDATVLYIESKLKLAEEKNWKLLICCIGAELEAFQQGRTILKRVLSQASPPNLQNDSDSETSGQELVDLGVHGQNQSSQLPARSSTSRPQQYFDASDDDPDPELLISHQDTDTD</sequence>
<feature type="region of interest" description="Disordered" evidence="2">
    <location>
        <begin position="102"/>
        <end position="136"/>
    </location>
</feature>
<dbReference type="Proteomes" id="UP000504636">
    <property type="component" value="Unplaced"/>
</dbReference>
<gene>
    <name evidence="3 5" type="ORF">BDZ99DRAFT_506158</name>
</gene>
<feature type="compositionally biased region" description="Pro residues" evidence="2">
    <location>
        <begin position="32"/>
        <end position="49"/>
    </location>
</feature>
<feature type="compositionally biased region" description="Polar residues" evidence="2">
    <location>
        <begin position="108"/>
        <end position="120"/>
    </location>
</feature>